<protein>
    <submittedName>
        <fullName evidence="2">Uncharacterized protein</fullName>
    </submittedName>
</protein>
<organism evidence="2 3">
    <name type="scientific">Nezara viridula</name>
    <name type="common">Southern green stink bug</name>
    <name type="synonym">Cimex viridulus</name>
    <dbReference type="NCBI Taxonomy" id="85310"/>
    <lineage>
        <taxon>Eukaryota</taxon>
        <taxon>Metazoa</taxon>
        <taxon>Ecdysozoa</taxon>
        <taxon>Arthropoda</taxon>
        <taxon>Hexapoda</taxon>
        <taxon>Insecta</taxon>
        <taxon>Pterygota</taxon>
        <taxon>Neoptera</taxon>
        <taxon>Paraneoptera</taxon>
        <taxon>Hemiptera</taxon>
        <taxon>Heteroptera</taxon>
        <taxon>Panheteroptera</taxon>
        <taxon>Pentatomomorpha</taxon>
        <taxon>Pentatomoidea</taxon>
        <taxon>Pentatomidae</taxon>
        <taxon>Pentatominae</taxon>
        <taxon>Nezara</taxon>
    </lineage>
</organism>
<feature type="region of interest" description="Disordered" evidence="1">
    <location>
        <begin position="85"/>
        <end position="123"/>
    </location>
</feature>
<gene>
    <name evidence="2" type="ORF">NEZAVI_LOCUS14052</name>
</gene>
<dbReference type="Proteomes" id="UP001152798">
    <property type="component" value="Chromosome 6"/>
</dbReference>
<accession>A0A9P0HQJ1</accession>
<dbReference type="AlphaFoldDB" id="A0A9P0HQJ1"/>
<evidence type="ECO:0000256" key="1">
    <source>
        <dbReference type="SAM" id="MobiDB-lite"/>
    </source>
</evidence>
<feature type="non-terminal residue" evidence="2">
    <location>
        <position position="162"/>
    </location>
</feature>
<feature type="compositionally biased region" description="Basic residues" evidence="1">
    <location>
        <begin position="91"/>
        <end position="107"/>
    </location>
</feature>
<name>A0A9P0HQJ1_NEZVI</name>
<proteinExistence type="predicted"/>
<keyword evidence="3" id="KW-1185">Reference proteome</keyword>
<dbReference type="EMBL" id="OV725082">
    <property type="protein sequence ID" value="CAH1406009.1"/>
    <property type="molecule type" value="Genomic_DNA"/>
</dbReference>
<evidence type="ECO:0000313" key="3">
    <source>
        <dbReference type="Proteomes" id="UP001152798"/>
    </source>
</evidence>
<reference evidence="2" key="1">
    <citation type="submission" date="2022-01" db="EMBL/GenBank/DDBJ databases">
        <authorList>
            <person name="King R."/>
        </authorList>
    </citation>
    <scope>NUCLEOTIDE SEQUENCE</scope>
</reference>
<feature type="non-terminal residue" evidence="2">
    <location>
        <position position="1"/>
    </location>
</feature>
<sequence length="162" mass="18189">MPRALLSRRVPLYQRRAASVHYLTIFHQEKVLHYEDNLSYWEQVLTALARMGRVAGQEKSRRHKGRVQRGAPMNSCCPGRRSLVGVSSPNRPHHHPLSTRPTQHRRQPILPDGGGGGYHLSMRSGSGVRARAVAVKVSTGLCTRGSQATTEEWIRFYTPSNV</sequence>
<evidence type="ECO:0000313" key="2">
    <source>
        <dbReference type="EMBL" id="CAH1406009.1"/>
    </source>
</evidence>